<dbReference type="Proteomes" id="UP001530377">
    <property type="component" value="Unassembled WGS sequence"/>
</dbReference>
<evidence type="ECO:0000256" key="3">
    <source>
        <dbReference type="ARBA" id="ARBA00022895"/>
    </source>
</evidence>
<feature type="region of interest" description="Disordered" evidence="5">
    <location>
        <begin position="216"/>
        <end position="241"/>
    </location>
</feature>
<evidence type="ECO:0000313" key="8">
    <source>
        <dbReference type="Proteomes" id="UP001530377"/>
    </source>
</evidence>
<dbReference type="GO" id="GO:0000781">
    <property type="term" value="C:chromosome, telomeric region"/>
    <property type="evidence" value="ECO:0007669"/>
    <property type="project" value="UniProtKB-SubCell"/>
</dbReference>
<name>A0ABD3SCB3_9STRA</name>
<feature type="domain" description="Telomeric single stranded DNA binding POT1/Cdc13" evidence="6">
    <location>
        <begin position="631"/>
        <end position="732"/>
    </location>
</feature>
<dbReference type="PANTHER" id="PTHR14513:SF0">
    <property type="entry name" value="PROTECTION OF TELOMERES PROTEIN 1"/>
    <property type="match status" value="1"/>
</dbReference>
<dbReference type="Gene3D" id="2.40.50.140">
    <property type="entry name" value="Nucleic acid-binding proteins"/>
    <property type="match status" value="1"/>
</dbReference>
<organism evidence="7 8">
    <name type="scientific">Cyclostephanos tholiformis</name>
    <dbReference type="NCBI Taxonomy" id="382380"/>
    <lineage>
        <taxon>Eukaryota</taxon>
        <taxon>Sar</taxon>
        <taxon>Stramenopiles</taxon>
        <taxon>Ochrophyta</taxon>
        <taxon>Bacillariophyta</taxon>
        <taxon>Coscinodiscophyceae</taxon>
        <taxon>Thalassiosirophycidae</taxon>
        <taxon>Stephanodiscales</taxon>
        <taxon>Stephanodiscaceae</taxon>
        <taxon>Cyclostephanos</taxon>
    </lineage>
</organism>
<dbReference type="SUPFAM" id="SSF50249">
    <property type="entry name" value="Nucleic acid-binding proteins"/>
    <property type="match status" value="1"/>
</dbReference>
<evidence type="ECO:0000256" key="5">
    <source>
        <dbReference type="SAM" id="MobiDB-lite"/>
    </source>
</evidence>
<evidence type="ECO:0000256" key="2">
    <source>
        <dbReference type="ARBA" id="ARBA00022454"/>
    </source>
</evidence>
<keyword evidence="4" id="KW-0238">DNA-binding</keyword>
<dbReference type="EMBL" id="JALLPB020000072">
    <property type="protein sequence ID" value="KAL3822170.1"/>
    <property type="molecule type" value="Genomic_DNA"/>
</dbReference>
<dbReference type="AlphaFoldDB" id="A0ABD3SCB3"/>
<keyword evidence="3" id="KW-0779">Telomere</keyword>
<protein>
    <recommendedName>
        <fullName evidence="6">Telomeric single stranded DNA binding POT1/Cdc13 domain-containing protein</fullName>
    </recommendedName>
</protein>
<comment type="subcellular location">
    <subcellularLocation>
        <location evidence="1">Chromosome</location>
        <location evidence="1">Telomere</location>
    </subcellularLocation>
</comment>
<evidence type="ECO:0000256" key="1">
    <source>
        <dbReference type="ARBA" id="ARBA00004574"/>
    </source>
</evidence>
<keyword evidence="2" id="KW-0158">Chromosome</keyword>
<feature type="region of interest" description="Disordered" evidence="5">
    <location>
        <begin position="586"/>
        <end position="609"/>
    </location>
</feature>
<dbReference type="InterPro" id="IPR028389">
    <property type="entry name" value="POT1"/>
</dbReference>
<sequence>RRLRAKLNYDDYGNDDDDEDDDDDDDDDVFSAFGYDDDDGTRPIARGGEGGLNGDDGCDEGGAIERAPRESTMEDGGGVDVAVVEGASGRLSSTTTSPLDEFFFVGGNAGWGDAGRDVIRWPMEDSSYYTTMKGWKKMRKETVTAAYNRDGNVSKFRNGVGEEKLKEDGEEEEEEPSPLMTQLDEMPDVTMALVHPGAKGIFSGIKRKLGFESGIEGSQHDEEDKVSATTSKNRDRRSSLAKKYRTKQNLVRMRRGLMWDGRPKTITHVDDATMHCSKLNELDLFCRTLNLSLCRVHRIWDIRATRRMDELMSHLDEADDGDNNAVSSYTVTPHPSRVMKPFEFCEDDGPLNIIYKKVFSIDICQILDNDDMNEIISLDSAAARKRRHAVRSIRVFFYNRYAEAMSTAVRHLSEQSPEKSKVVPFLISLSNVPAICIVPLSIAPNGRHPRLQQYVSNRFGDEAAGTSSPYCICIGDKSAISYHPSPENLSFGSRELEVRLVEAPVNRLMAGIVDNEDIFFEDAVITANSIQKHGNGYFTEESVLANLYSRIQSHVSIPGPMTFNLDDEEVADVAPNAAMPELRKCTASSIQTNSNTSITADSRELRSDPGFRPDSVVSLNKLRPMLLSRGTKHIVTIWAVVLGFTPPSLTSTREWKMSIVLVDETLPLSNSVRIPGDSGKSTEMHVPSVTLMLFSKDKSKLPIVRSAGDVIICEKVILQEWSGEPQLTTKKNVSKIVIVRPRLPRLPGYPLPISITPHDWSVIGDQQCIIHYPLINNLWCWGQQRFSQHPTMSPNCYLSIGGIGDHNSNLDASTSGDLTAAVTAIIPMPEHLRHRDTPRGFIRLWDGTGPSRSDPLPLDAVVIGMAQPHDPPEQVLVEIEKILACTSLTSGHAIEAPISLCGRVINAVIWEEELWTLIDKEKIVHVGSFIRLRNISNSKLPTEICNCLSVHAKSSLTPLPFDAFEVKRLLKGHHSCLRRGFPFNPKSAILPASVIKRTSVLSKIAECLQRPPPASFTVQFEVSHTIPKCNPSSIDSIKLLCRKKKDGTTGFYFALHVKDISAEMDIICRGKVADDVLGITAQDIADRPDRSDKGMRALKEMMSHGSICEGKIQSIVAKDGKTYFVLMSMFCISEDTA</sequence>
<feature type="compositionally biased region" description="Low complexity" evidence="5">
    <location>
        <begin position="586"/>
        <end position="600"/>
    </location>
</feature>
<feature type="region of interest" description="Disordered" evidence="5">
    <location>
        <begin position="153"/>
        <end position="178"/>
    </location>
</feature>
<keyword evidence="8" id="KW-1185">Reference proteome</keyword>
<feature type="compositionally biased region" description="Acidic residues" evidence="5">
    <location>
        <begin position="12"/>
        <end position="39"/>
    </location>
</feature>
<reference evidence="7 8" key="1">
    <citation type="submission" date="2024-10" db="EMBL/GenBank/DDBJ databases">
        <title>Updated reference genomes for cyclostephanoid diatoms.</title>
        <authorList>
            <person name="Roberts W.R."/>
            <person name="Alverson A.J."/>
        </authorList>
    </citation>
    <scope>NUCLEOTIDE SEQUENCE [LARGE SCALE GENOMIC DNA]</scope>
    <source>
        <strain evidence="7 8">AJA228-03</strain>
    </source>
</reference>
<feature type="compositionally biased region" description="Basic and acidic residues" evidence="5">
    <location>
        <begin position="218"/>
        <end position="238"/>
    </location>
</feature>
<proteinExistence type="predicted"/>
<accession>A0ABD3SCB3</accession>
<dbReference type="InterPro" id="IPR011564">
    <property type="entry name" value="Telomer_end-bd_POT1/Cdc13"/>
</dbReference>
<evidence type="ECO:0000256" key="4">
    <source>
        <dbReference type="ARBA" id="ARBA00023125"/>
    </source>
</evidence>
<evidence type="ECO:0000259" key="6">
    <source>
        <dbReference type="Pfam" id="PF02765"/>
    </source>
</evidence>
<dbReference type="InterPro" id="IPR012340">
    <property type="entry name" value="NA-bd_OB-fold"/>
</dbReference>
<dbReference type="Pfam" id="PF02765">
    <property type="entry name" value="POT1"/>
    <property type="match status" value="1"/>
</dbReference>
<comment type="caution">
    <text evidence="7">The sequence shown here is derived from an EMBL/GenBank/DDBJ whole genome shotgun (WGS) entry which is preliminary data.</text>
</comment>
<gene>
    <name evidence="7" type="ORF">ACHAXA_008186</name>
</gene>
<dbReference type="GO" id="GO:0003677">
    <property type="term" value="F:DNA binding"/>
    <property type="evidence" value="ECO:0007669"/>
    <property type="project" value="UniProtKB-KW"/>
</dbReference>
<dbReference type="PANTHER" id="PTHR14513">
    <property type="entry name" value="PROTECTION OF TELOMERES 1"/>
    <property type="match status" value="1"/>
</dbReference>
<feature type="non-terminal residue" evidence="7">
    <location>
        <position position="1"/>
    </location>
</feature>
<evidence type="ECO:0000313" key="7">
    <source>
        <dbReference type="EMBL" id="KAL3822170.1"/>
    </source>
</evidence>
<feature type="region of interest" description="Disordered" evidence="5">
    <location>
        <begin position="1"/>
        <end position="76"/>
    </location>
</feature>